<protein>
    <submittedName>
        <fullName evidence="2">Uncharacterized protein</fullName>
    </submittedName>
</protein>
<evidence type="ECO:0000313" key="2">
    <source>
        <dbReference type="EMBL" id="KAF1085016.1"/>
    </source>
</evidence>
<keyword evidence="1" id="KW-0472">Membrane</keyword>
<feature type="transmembrane region" description="Helical" evidence="1">
    <location>
        <begin position="35"/>
        <end position="55"/>
    </location>
</feature>
<organism evidence="2 3">
    <name type="scientific">Sporotomaculum syntrophicum</name>
    <dbReference type="NCBI Taxonomy" id="182264"/>
    <lineage>
        <taxon>Bacteria</taxon>
        <taxon>Bacillati</taxon>
        <taxon>Bacillota</taxon>
        <taxon>Clostridia</taxon>
        <taxon>Eubacteriales</taxon>
        <taxon>Desulfallaceae</taxon>
        <taxon>Sporotomaculum</taxon>
    </lineage>
</organism>
<gene>
    <name evidence="2" type="ORF">SPSYN_01152</name>
</gene>
<feature type="transmembrane region" description="Helical" evidence="1">
    <location>
        <begin position="6"/>
        <end position="23"/>
    </location>
</feature>
<proteinExistence type="predicted"/>
<keyword evidence="3" id="KW-1185">Reference proteome</keyword>
<keyword evidence="1" id="KW-1133">Transmembrane helix</keyword>
<dbReference type="EMBL" id="LSRS01000003">
    <property type="protein sequence ID" value="KAF1085016.1"/>
    <property type="molecule type" value="Genomic_DNA"/>
</dbReference>
<comment type="caution">
    <text evidence="2">The sequence shown here is derived from an EMBL/GenBank/DDBJ whole genome shotgun (WGS) entry which is preliminary data.</text>
</comment>
<dbReference type="AlphaFoldDB" id="A0A9D3AY26"/>
<evidence type="ECO:0000313" key="3">
    <source>
        <dbReference type="Proteomes" id="UP000798488"/>
    </source>
</evidence>
<dbReference type="Proteomes" id="UP000798488">
    <property type="component" value="Unassembled WGS sequence"/>
</dbReference>
<keyword evidence="1" id="KW-0812">Transmembrane</keyword>
<accession>A0A9D3AY26</accession>
<sequence length="235" mass="27176">MTLVASFINLLILLLIIFAFSAFSKVRISPGKARLVVGFYIALLFVTVPVFYAIAEPSTPEPFEVIENGPGQYSYHDSQINAFYDAFNEGRLDDYEGAEIIARWSFDYQEERLKITAPDYERYSTPIVMERKDVRDGKLEVFSYAPKSSNRLTLANPPDIRLQGNQLEILQPERIHLEAARFCHDFTMAQFTGRGYSMDRMDHFFGDMVFYLRIPEDLQIDTDESTEHDIHFLNE</sequence>
<reference evidence="2" key="1">
    <citation type="submission" date="2016-02" db="EMBL/GenBank/DDBJ databases">
        <title>Draft Genome Sequence of Sporotomaculum syntrophicum Strain FB, a Syntrophic Benzoate Degrader.</title>
        <authorList>
            <person name="Nobu M.K."/>
            <person name="Narihiro T."/>
            <person name="Qiu Y.-L."/>
            <person name="Ohashi A."/>
            <person name="Liu W.-T."/>
            <person name="Yuji S."/>
        </authorList>
    </citation>
    <scope>NUCLEOTIDE SEQUENCE</scope>
    <source>
        <strain evidence="2">FB</strain>
    </source>
</reference>
<evidence type="ECO:0000256" key="1">
    <source>
        <dbReference type="SAM" id="Phobius"/>
    </source>
</evidence>
<name>A0A9D3AY26_9FIRM</name>